<protein>
    <submittedName>
        <fullName evidence="1">Uncharacterized protein</fullName>
    </submittedName>
</protein>
<name>A0A132TX76_9BACL</name>
<dbReference type="OrthoDB" id="2625223at2"/>
<dbReference type="PATRIC" id="fig|483937.3.peg.1482"/>
<proteinExistence type="predicted"/>
<keyword evidence="2" id="KW-1185">Reference proteome</keyword>
<evidence type="ECO:0000313" key="2">
    <source>
        <dbReference type="Proteomes" id="UP000070475"/>
    </source>
</evidence>
<reference evidence="1 2" key="1">
    <citation type="submission" date="2015-08" db="EMBL/GenBank/DDBJ databases">
        <title>Genomes of Paenibacillus riograndensis.</title>
        <authorList>
            <person name="Sant'Anna F.H."/>
            <person name="Souza R."/>
            <person name="Ambrosini A."/>
            <person name="Bach E."/>
            <person name="Fernandes G."/>
            <person name="Balsanelli E."/>
            <person name="Baura V.A."/>
            <person name="Pedrosa F.O."/>
            <person name="Souza E.M."/>
            <person name="Passaglia L."/>
        </authorList>
    </citation>
    <scope>NUCLEOTIDE SEQUENCE [LARGE SCALE GENOMIC DNA]</scope>
    <source>
        <strain evidence="1 2">CAS34</strain>
    </source>
</reference>
<accession>A0A132TX76</accession>
<evidence type="ECO:0000313" key="1">
    <source>
        <dbReference type="EMBL" id="KWX75941.1"/>
    </source>
</evidence>
<organism evidence="1 2">
    <name type="scientific">Paenibacillus riograndensis</name>
    <dbReference type="NCBI Taxonomy" id="483937"/>
    <lineage>
        <taxon>Bacteria</taxon>
        <taxon>Bacillati</taxon>
        <taxon>Bacillota</taxon>
        <taxon>Bacilli</taxon>
        <taxon>Bacillales</taxon>
        <taxon>Paenibacillaceae</taxon>
        <taxon>Paenibacillus</taxon>
        <taxon>Paenibacillus sonchi group</taxon>
    </lineage>
</organism>
<dbReference type="EMBL" id="LIRB01000133">
    <property type="protein sequence ID" value="KWX75941.1"/>
    <property type="molecule type" value="Genomic_DNA"/>
</dbReference>
<dbReference type="AlphaFoldDB" id="A0A132TX76"/>
<gene>
    <name evidence="1" type="ORF">AMQ84_16465</name>
</gene>
<dbReference type="Proteomes" id="UP000070475">
    <property type="component" value="Unassembled WGS sequence"/>
</dbReference>
<comment type="caution">
    <text evidence="1">The sequence shown here is derived from an EMBL/GenBank/DDBJ whole genome shotgun (WGS) entry which is preliminary data.</text>
</comment>
<dbReference type="RefSeq" id="WP_060861267.1">
    <property type="nucleotide sequence ID" value="NZ_LIRB01000133.1"/>
</dbReference>
<sequence length="85" mass="9630">MTSRAKGAEEDRKLIIEEILSSKDFAMIHKKIIPAIKEAIREKAVAQLGLLRSTYLYSFENSLRFLTKAEREFIDAQVKPSCGGE</sequence>